<keyword evidence="3" id="KW-1185">Reference proteome</keyword>
<dbReference type="Proteomes" id="UP001209540">
    <property type="component" value="Unassembled WGS sequence"/>
</dbReference>
<dbReference type="AlphaFoldDB" id="A0AAD5PGM3"/>
<evidence type="ECO:0000256" key="1">
    <source>
        <dbReference type="SAM" id="MobiDB-lite"/>
    </source>
</evidence>
<evidence type="ECO:0000313" key="2">
    <source>
        <dbReference type="EMBL" id="KAI9271511.1"/>
    </source>
</evidence>
<reference evidence="2" key="1">
    <citation type="journal article" date="2022" name="IScience">
        <title>Evolution of zygomycete secretomes and the origins of terrestrial fungal ecologies.</title>
        <authorList>
            <person name="Chang Y."/>
            <person name="Wang Y."/>
            <person name="Mondo S."/>
            <person name="Ahrendt S."/>
            <person name="Andreopoulos W."/>
            <person name="Barry K."/>
            <person name="Beard J."/>
            <person name="Benny G.L."/>
            <person name="Blankenship S."/>
            <person name="Bonito G."/>
            <person name="Cuomo C."/>
            <person name="Desiro A."/>
            <person name="Gervers K.A."/>
            <person name="Hundley H."/>
            <person name="Kuo A."/>
            <person name="LaButti K."/>
            <person name="Lang B.F."/>
            <person name="Lipzen A."/>
            <person name="O'Donnell K."/>
            <person name="Pangilinan J."/>
            <person name="Reynolds N."/>
            <person name="Sandor L."/>
            <person name="Smith M.E."/>
            <person name="Tsang A."/>
            <person name="Grigoriev I.V."/>
            <person name="Stajich J.E."/>
            <person name="Spatafora J.W."/>
        </authorList>
    </citation>
    <scope>NUCLEOTIDE SEQUENCE</scope>
    <source>
        <strain evidence="2">RSA 2281</strain>
    </source>
</reference>
<dbReference type="EMBL" id="JAIXMP010000006">
    <property type="protein sequence ID" value="KAI9271511.1"/>
    <property type="molecule type" value="Genomic_DNA"/>
</dbReference>
<proteinExistence type="predicted"/>
<reference evidence="2" key="2">
    <citation type="submission" date="2023-02" db="EMBL/GenBank/DDBJ databases">
        <authorList>
            <consortium name="DOE Joint Genome Institute"/>
            <person name="Mondo S.J."/>
            <person name="Chang Y."/>
            <person name="Wang Y."/>
            <person name="Ahrendt S."/>
            <person name="Andreopoulos W."/>
            <person name="Barry K."/>
            <person name="Beard J."/>
            <person name="Benny G.L."/>
            <person name="Blankenship S."/>
            <person name="Bonito G."/>
            <person name="Cuomo C."/>
            <person name="Desiro A."/>
            <person name="Gervers K.A."/>
            <person name="Hundley H."/>
            <person name="Kuo A."/>
            <person name="LaButti K."/>
            <person name="Lang B.F."/>
            <person name="Lipzen A."/>
            <person name="O'Donnell K."/>
            <person name="Pangilinan J."/>
            <person name="Reynolds N."/>
            <person name="Sandor L."/>
            <person name="Smith M.W."/>
            <person name="Tsang A."/>
            <person name="Grigoriev I.V."/>
            <person name="Stajich J.E."/>
            <person name="Spatafora J.W."/>
        </authorList>
    </citation>
    <scope>NUCLEOTIDE SEQUENCE</scope>
    <source>
        <strain evidence="2">RSA 2281</strain>
    </source>
</reference>
<feature type="non-terminal residue" evidence="2">
    <location>
        <position position="1"/>
    </location>
</feature>
<organism evidence="2 3">
    <name type="scientific">Phascolomyces articulosus</name>
    <dbReference type="NCBI Taxonomy" id="60185"/>
    <lineage>
        <taxon>Eukaryota</taxon>
        <taxon>Fungi</taxon>
        <taxon>Fungi incertae sedis</taxon>
        <taxon>Mucoromycota</taxon>
        <taxon>Mucoromycotina</taxon>
        <taxon>Mucoromycetes</taxon>
        <taxon>Mucorales</taxon>
        <taxon>Lichtheimiaceae</taxon>
        <taxon>Phascolomyces</taxon>
    </lineage>
</organism>
<accession>A0AAD5PGM3</accession>
<feature type="region of interest" description="Disordered" evidence="1">
    <location>
        <begin position="64"/>
        <end position="84"/>
    </location>
</feature>
<sequence length="100" mass="11354">DFRKKCAFVNESGFIRNMVRPVAWSKKGKASEVEVSTQQGTNLSILGYKSWYGLLALSQQVPKTTGPKKRKIASKDNGLPYGTSSSHFLLFFFFKKYHPF</sequence>
<protein>
    <submittedName>
        <fullName evidence="2">Uncharacterized protein</fullName>
    </submittedName>
</protein>
<comment type="caution">
    <text evidence="2">The sequence shown here is derived from an EMBL/GenBank/DDBJ whole genome shotgun (WGS) entry which is preliminary data.</text>
</comment>
<name>A0AAD5PGM3_9FUNG</name>
<evidence type="ECO:0000313" key="3">
    <source>
        <dbReference type="Proteomes" id="UP001209540"/>
    </source>
</evidence>
<gene>
    <name evidence="2" type="ORF">BDA99DRAFT_433425</name>
</gene>